<dbReference type="EMBL" id="CP016268">
    <property type="protein sequence ID" value="ANO52826.1"/>
    <property type="molecule type" value="Genomic_DNA"/>
</dbReference>
<dbReference type="SUPFAM" id="SSF49503">
    <property type="entry name" value="Cupredoxins"/>
    <property type="match status" value="1"/>
</dbReference>
<dbReference type="NCBIfam" id="TIGR02866">
    <property type="entry name" value="CoxB"/>
    <property type="match status" value="1"/>
</dbReference>
<keyword evidence="9 16" id="KW-1133">Transmembrane helix</keyword>
<evidence type="ECO:0000256" key="8">
    <source>
        <dbReference type="ARBA" id="ARBA00022982"/>
    </source>
</evidence>
<evidence type="ECO:0000256" key="1">
    <source>
        <dbReference type="ARBA" id="ARBA00004141"/>
    </source>
</evidence>
<dbReference type="PRINTS" id="PR01166">
    <property type="entry name" value="CYCOXIDASEII"/>
</dbReference>
<feature type="domain" description="Cytochrome oxidase subunit II transmembrane region profile" evidence="19">
    <location>
        <begin position="18"/>
        <end position="113"/>
    </location>
</feature>
<evidence type="ECO:0000256" key="5">
    <source>
        <dbReference type="ARBA" id="ARBA00022692"/>
    </source>
</evidence>
<keyword evidence="11 16" id="KW-0472">Membrane</keyword>
<evidence type="ECO:0000256" key="14">
    <source>
        <dbReference type="RuleBase" id="RU000456"/>
    </source>
</evidence>
<keyword evidence="17" id="KW-0732">Signal</keyword>
<dbReference type="InterPro" id="IPR014222">
    <property type="entry name" value="Cyt_c_oxidase_su2"/>
</dbReference>
<dbReference type="Proteomes" id="UP000092695">
    <property type="component" value="Chromosome"/>
</dbReference>
<dbReference type="GO" id="GO:0042773">
    <property type="term" value="P:ATP synthesis coupled electron transport"/>
    <property type="evidence" value="ECO:0007669"/>
    <property type="project" value="TreeGrafter"/>
</dbReference>
<dbReference type="SUPFAM" id="SSF81464">
    <property type="entry name" value="Cytochrome c oxidase subunit II-like, transmembrane region"/>
    <property type="match status" value="1"/>
</dbReference>
<dbReference type="InterPro" id="IPR011759">
    <property type="entry name" value="Cyt_c_oxidase_su2_TM_dom"/>
</dbReference>
<evidence type="ECO:0000256" key="3">
    <source>
        <dbReference type="ARBA" id="ARBA00022448"/>
    </source>
</evidence>
<keyword evidence="21" id="KW-1185">Reference proteome</keyword>
<comment type="similarity">
    <text evidence="2 14">Belongs to the cytochrome c oxidase subunit 2 family.</text>
</comment>
<evidence type="ECO:0000256" key="16">
    <source>
        <dbReference type="SAM" id="Phobius"/>
    </source>
</evidence>
<proteinExistence type="inferred from homology"/>
<dbReference type="Pfam" id="PF00116">
    <property type="entry name" value="COX2"/>
    <property type="match status" value="1"/>
</dbReference>
<keyword evidence="4 14" id="KW-0679">Respiratory chain</keyword>
<dbReference type="GO" id="GO:0004129">
    <property type="term" value="F:cytochrome-c oxidase activity"/>
    <property type="evidence" value="ECO:0007669"/>
    <property type="project" value="UniProtKB-EC"/>
</dbReference>
<reference evidence="20 21" key="1">
    <citation type="submission" date="2016-06" db="EMBL/GenBank/DDBJ databases">
        <title>Complete genome sequence of a deep-branching marine Gamma Proteobacterium Woeseia oceani type strain XK5.</title>
        <authorList>
            <person name="Mu D."/>
            <person name="Du Z."/>
        </authorList>
    </citation>
    <scope>NUCLEOTIDE SEQUENCE [LARGE SCALE GENOMIC DNA]</scope>
    <source>
        <strain evidence="20 21">XK5</strain>
    </source>
</reference>
<comment type="function">
    <text evidence="12 15">Subunits I and II form the functional core of the enzyme complex. Electrons originating in cytochrome c are transferred via heme a and Cu(A) to the binuclear center formed by heme a3 and Cu(B).</text>
</comment>
<dbReference type="InterPro" id="IPR002429">
    <property type="entry name" value="CcO_II-like_C"/>
</dbReference>
<feature type="signal peptide" evidence="17">
    <location>
        <begin position="1"/>
        <end position="20"/>
    </location>
</feature>
<dbReference type="OrthoDB" id="9781261at2"/>
<feature type="domain" description="Cytochrome oxidase subunit II copper A binding" evidence="18">
    <location>
        <begin position="114"/>
        <end position="256"/>
    </location>
</feature>
<evidence type="ECO:0000256" key="13">
    <source>
        <dbReference type="ARBA" id="ARBA00047816"/>
    </source>
</evidence>
<dbReference type="Gene3D" id="2.60.40.420">
    <property type="entry name" value="Cupredoxins - blue copper proteins"/>
    <property type="match status" value="1"/>
</dbReference>
<dbReference type="InterPro" id="IPR036257">
    <property type="entry name" value="Cyt_c_oxidase_su2_TM_sf"/>
</dbReference>
<dbReference type="PROSITE" id="PS00078">
    <property type="entry name" value="COX2"/>
    <property type="match status" value="1"/>
</dbReference>
<keyword evidence="5 14" id="KW-0812">Transmembrane</keyword>
<gene>
    <name evidence="20" type="ORF">BA177_18000</name>
</gene>
<dbReference type="GO" id="GO:0005507">
    <property type="term" value="F:copper ion binding"/>
    <property type="evidence" value="ECO:0007669"/>
    <property type="project" value="InterPro"/>
</dbReference>
<protein>
    <recommendedName>
        <fullName evidence="15">Cytochrome c oxidase subunit 2</fullName>
        <ecNumber evidence="15">7.1.1.9</ecNumber>
    </recommendedName>
</protein>
<feature type="transmembrane region" description="Helical" evidence="16">
    <location>
        <begin position="85"/>
        <end position="103"/>
    </location>
</feature>
<evidence type="ECO:0000256" key="10">
    <source>
        <dbReference type="ARBA" id="ARBA00023008"/>
    </source>
</evidence>
<comment type="catalytic activity">
    <reaction evidence="13 15">
        <text>4 Fe(II)-[cytochrome c] + O2 + 8 H(+)(in) = 4 Fe(III)-[cytochrome c] + 2 H2O + 4 H(+)(out)</text>
        <dbReference type="Rhea" id="RHEA:11436"/>
        <dbReference type="Rhea" id="RHEA-COMP:10350"/>
        <dbReference type="Rhea" id="RHEA-COMP:14399"/>
        <dbReference type="ChEBI" id="CHEBI:15377"/>
        <dbReference type="ChEBI" id="CHEBI:15378"/>
        <dbReference type="ChEBI" id="CHEBI:15379"/>
        <dbReference type="ChEBI" id="CHEBI:29033"/>
        <dbReference type="ChEBI" id="CHEBI:29034"/>
        <dbReference type="EC" id="7.1.1.9"/>
    </reaction>
</comment>
<dbReference type="PANTHER" id="PTHR22888">
    <property type="entry name" value="CYTOCHROME C OXIDASE, SUBUNIT II"/>
    <property type="match status" value="1"/>
</dbReference>
<dbReference type="KEGG" id="woc:BA177_18000"/>
<evidence type="ECO:0000259" key="19">
    <source>
        <dbReference type="PROSITE" id="PS50999"/>
    </source>
</evidence>
<keyword evidence="7" id="KW-1278">Translocase</keyword>
<dbReference type="EC" id="7.1.1.9" evidence="15"/>
<dbReference type="Pfam" id="PF02790">
    <property type="entry name" value="COX2_TM"/>
    <property type="match status" value="1"/>
</dbReference>
<evidence type="ECO:0000256" key="4">
    <source>
        <dbReference type="ARBA" id="ARBA00022660"/>
    </source>
</evidence>
<sequence length="267" mass="29840">MIRKLCLSAAGLLLAGNAFADWTLNMPKGVTELSVETYGLHMMVFWWCVAIGFGVFGVMIYSMFKHRKSQGVQPASFSHSTTAEVVWTVIPIIILLVMAVPSAETLVKIEDSRKPDMTVVVTGYQWKWHYNYQNEDVSFFSSLARTSADARRKQSGIDPFSVDNYLLEVDRPLVVPKGSKVRVLLTSNDVIHAWWVPELSIKKDAIPGYMNEIWFRAEETGTFRGQCAELCGKDHGYMPVVVEVVEPEEFAAWLAAEQGNTAPVAAN</sequence>
<evidence type="ECO:0000256" key="17">
    <source>
        <dbReference type="SAM" id="SignalP"/>
    </source>
</evidence>
<comment type="cofactor">
    <cofactor evidence="15">
        <name>Cu cation</name>
        <dbReference type="ChEBI" id="CHEBI:23378"/>
    </cofactor>
    <text evidence="15">Binds a copper A center.</text>
</comment>
<keyword evidence="6 15" id="KW-0479">Metal-binding</keyword>
<keyword evidence="3 14" id="KW-0813">Transport</keyword>
<evidence type="ECO:0000313" key="21">
    <source>
        <dbReference type="Proteomes" id="UP000092695"/>
    </source>
</evidence>
<dbReference type="PROSITE" id="PS50857">
    <property type="entry name" value="COX2_CUA"/>
    <property type="match status" value="1"/>
</dbReference>
<dbReference type="PANTHER" id="PTHR22888:SF9">
    <property type="entry name" value="CYTOCHROME C OXIDASE SUBUNIT 2"/>
    <property type="match status" value="1"/>
</dbReference>
<evidence type="ECO:0000256" key="12">
    <source>
        <dbReference type="ARBA" id="ARBA00024688"/>
    </source>
</evidence>
<name>A0A193LK61_9GAMM</name>
<comment type="subcellular location">
    <subcellularLocation>
        <location evidence="14">Cell membrane</location>
        <topology evidence="14">Multi-pass membrane protein</topology>
    </subcellularLocation>
    <subcellularLocation>
        <location evidence="1">Membrane</location>
        <topology evidence="1">Multi-pass membrane protein</topology>
    </subcellularLocation>
</comment>
<feature type="transmembrane region" description="Helical" evidence="16">
    <location>
        <begin position="44"/>
        <end position="64"/>
    </location>
</feature>
<keyword evidence="8 14" id="KW-0249">Electron transport</keyword>
<evidence type="ECO:0000256" key="9">
    <source>
        <dbReference type="ARBA" id="ARBA00022989"/>
    </source>
</evidence>
<feature type="chain" id="PRO_5008260352" description="Cytochrome c oxidase subunit 2" evidence="17">
    <location>
        <begin position="21"/>
        <end position="267"/>
    </location>
</feature>
<evidence type="ECO:0000256" key="15">
    <source>
        <dbReference type="RuleBase" id="RU004024"/>
    </source>
</evidence>
<evidence type="ECO:0000256" key="11">
    <source>
        <dbReference type="ARBA" id="ARBA00023136"/>
    </source>
</evidence>
<dbReference type="GO" id="GO:0005886">
    <property type="term" value="C:plasma membrane"/>
    <property type="evidence" value="ECO:0007669"/>
    <property type="project" value="UniProtKB-SubCell"/>
</dbReference>
<evidence type="ECO:0000256" key="2">
    <source>
        <dbReference type="ARBA" id="ARBA00007866"/>
    </source>
</evidence>
<dbReference type="InterPro" id="IPR008972">
    <property type="entry name" value="Cupredoxin"/>
</dbReference>
<dbReference type="InterPro" id="IPR001505">
    <property type="entry name" value="Copper_CuA"/>
</dbReference>
<keyword evidence="10 15" id="KW-0186">Copper</keyword>
<evidence type="ECO:0000259" key="18">
    <source>
        <dbReference type="PROSITE" id="PS50857"/>
    </source>
</evidence>
<evidence type="ECO:0000313" key="20">
    <source>
        <dbReference type="EMBL" id="ANO52826.1"/>
    </source>
</evidence>
<evidence type="ECO:0000256" key="6">
    <source>
        <dbReference type="ARBA" id="ARBA00022723"/>
    </source>
</evidence>
<dbReference type="STRING" id="1548547.BA177_18000"/>
<dbReference type="PROSITE" id="PS50999">
    <property type="entry name" value="COX2_TM"/>
    <property type="match status" value="1"/>
</dbReference>
<dbReference type="InterPro" id="IPR045187">
    <property type="entry name" value="CcO_II"/>
</dbReference>
<accession>A0A193LK61</accession>
<dbReference type="AlphaFoldDB" id="A0A193LK61"/>
<dbReference type="GO" id="GO:0016491">
    <property type="term" value="F:oxidoreductase activity"/>
    <property type="evidence" value="ECO:0007669"/>
    <property type="project" value="InterPro"/>
</dbReference>
<dbReference type="RefSeq" id="WP_068618539.1">
    <property type="nucleotide sequence ID" value="NZ_CP016268.1"/>
</dbReference>
<dbReference type="Gene3D" id="1.10.287.90">
    <property type="match status" value="1"/>
</dbReference>
<evidence type="ECO:0000256" key="7">
    <source>
        <dbReference type="ARBA" id="ARBA00022967"/>
    </source>
</evidence>
<organism evidence="20 21">
    <name type="scientific">Woeseia oceani</name>
    <dbReference type="NCBI Taxonomy" id="1548547"/>
    <lineage>
        <taxon>Bacteria</taxon>
        <taxon>Pseudomonadati</taxon>
        <taxon>Pseudomonadota</taxon>
        <taxon>Gammaproteobacteria</taxon>
        <taxon>Woeseiales</taxon>
        <taxon>Woeseiaceae</taxon>
        <taxon>Woeseia</taxon>
    </lineage>
</organism>